<dbReference type="EMBL" id="MTKT01005739">
    <property type="protein sequence ID" value="OWM64953.1"/>
    <property type="molecule type" value="Genomic_DNA"/>
</dbReference>
<organism evidence="2 3">
    <name type="scientific">Punica granatum</name>
    <name type="common">Pomegranate</name>
    <dbReference type="NCBI Taxonomy" id="22663"/>
    <lineage>
        <taxon>Eukaryota</taxon>
        <taxon>Viridiplantae</taxon>
        <taxon>Streptophyta</taxon>
        <taxon>Embryophyta</taxon>
        <taxon>Tracheophyta</taxon>
        <taxon>Spermatophyta</taxon>
        <taxon>Magnoliopsida</taxon>
        <taxon>eudicotyledons</taxon>
        <taxon>Gunneridae</taxon>
        <taxon>Pentapetalae</taxon>
        <taxon>rosids</taxon>
        <taxon>malvids</taxon>
        <taxon>Myrtales</taxon>
        <taxon>Lythraceae</taxon>
        <taxon>Punica</taxon>
    </lineage>
</organism>
<feature type="region of interest" description="Disordered" evidence="1">
    <location>
        <begin position="1"/>
        <end position="25"/>
    </location>
</feature>
<gene>
    <name evidence="2" type="ORF">CDL15_Pgr028671</name>
</gene>
<dbReference type="Proteomes" id="UP000197138">
    <property type="component" value="Unassembled WGS sequence"/>
</dbReference>
<reference evidence="3" key="1">
    <citation type="journal article" date="2017" name="Plant J.">
        <title>The pomegranate (Punica granatum L.) genome and the genomics of punicalagin biosynthesis.</title>
        <authorList>
            <person name="Qin G."/>
            <person name="Xu C."/>
            <person name="Ming R."/>
            <person name="Tang H."/>
            <person name="Guyot R."/>
            <person name="Kramer E.M."/>
            <person name="Hu Y."/>
            <person name="Yi X."/>
            <person name="Qi Y."/>
            <person name="Xu X."/>
            <person name="Gao Z."/>
            <person name="Pan H."/>
            <person name="Jian J."/>
            <person name="Tian Y."/>
            <person name="Yue Z."/>
            <person name="Xu Y."/>
        </authorList>
    </citation>
    <scope>NUCLEOTIDE SEQUENCE [LARGE SCALE GENOMIC DNA]</scope>
    <source>
        <strain evidence="3">cv. Dabenzi</strain>
    </source>
</reference>
<proteinExistence type="predicted"/>
<feature type="compositionally biased region" description="Basic and acidic residues" evidence="1">
    <location>
        <begin position="15"/>
        <end position="25"/>
    </location>
</feature>
<evidence type="ECO:0000256" key="1">
    <source>
        <dbReference type="SAM" id="MobiDB-lite"/>
    </source>
</evidence>
<comment type="caution">
    <text evidence="2">The sequence shown here is derived from an EMBL/GenBank/DDBJ whole genome shotgun (WGS) entry which is preliminary data.</text>
</comment>
<name>A0A218VXA2_PUNGR</name>
<dbReference type="AlphaFoldDB" id="A0A218VXA2"/>
<sequence>MSHHPDPVGVALDQNNREQWADRPSSKRKSLAIRSWLMAGEIASYNYRIKAENRGTMIAEAKARALVPVASQGHLRISFFLSICVEYVFTSSSSAVPTLLRRTQ</sequence>
<protein>
    <submittedName>
        <fullName evidence="2">Uncharacterized protein</fullName>
    </submittedName>
</protein>
<evidence type="ECO:0000313" key="3">
    <source>
        <dbReference type="Proteomes" id="UP000197138"/>
    </source>
</evidence>
<accession>A0A218VXA2</accession>
<evidence type="ECO:0000313" key="2">
    <source>
        <dbReference type="EMBL" id="OWM64953.1"/>
    </source>
</evidence>